<gene>
    <name evidence="3" type="ORF">PgNI_00063</name>
</gene>
<dbReference type="KEGG" id="pgri:PgNI_00063"/>
<evidence type="ECO:0000313" key="3">
    <source>
        <dbReference type="RefSeq" id="XP_030987670.1"/>
    </source>
</evidence>
<name>A0A6P8BKC7_PYRGI</name>
<evidence type="ECO:0008006" key="4">
    <source>
        <dbReference type="Google" id="ProtNLM"/>
    </source>
</evidence>
<reference evidence="3" key="3">
    <citation type="submission" date="2025-08" db="UniProtKB">
        <authorList>
            <consortium name="RefSeq"/>
        </authorList>
    </citation>
    <scope>IDENTIFICATION</scope>
    <source>
        <strain evidence="3">NI907</strain>
    </source>
</reference>
<dbReference type="AlphaFoldDB" id="A0A6P8BKC7"/>
<organism evidence="2 3">
    <name type="scientific">Pyricularia grisea</name>
    <name type="common">Crabgrass-specific blast fungus</name>
    <name type="synonym">Magnaporthe grisea</name>
    <dbReference type="NCBI Taxonomy" id="148305"/>
    <lineage>
        <taxon>Eukaryota</taxon>
        <taxon>Fungi</taxon>
        <taxon>Dikarya</taxon>
        <taxon>Ascomycota</taxon>
        <taxon>Pezizomycotina</taxon>
        <taxon>Sordariomycetes</taxon>
        <taxon>Sordariomycetidae</taxon>
        <taxon>Magnaporthales</taxon>
        <taxon>Pyriculariaceae</taxon>
        <taxon>Pyricularia</taxon>
    </lineage>
</organism>
<proteinExistence type="predicted"/>
<keyword evidence="2" id="KW-1185">Reference proteome</keyword>
<reference evidence="3" key="2">
    <citation type="submission" date="2019-10" db="EMBL/GenBank/DDBJ databases">
        <authorList>
            <consortium name="NCBI Genome Project"/>
        </authorList>
    </citation>
    <scope>NUCLEOTIDE SEQUENCE</scope>
    <source>
        <strain evidence="3">NI907</strain>
    </source>
</reference>
<keyword evidence="1" id="KW-0732">Signal</keyword>
<dbReference type="SUPFAM" id="SSF55961">
    <property type="entry name" value="Bet v1-like"/>
    <property type="match status" value="1"/>
</dbReference>
<reference evidence="3" key="1">
    <citation type="journal article" date="2019" name="Mol. Biol. Evol.">
        <title>Blast fungal genomes show frequent chromosomal changes, gene gains and losses, and effector gene turnover.</title>
        <authorList>
            <person name="Gomez Luciano L.B."/>
            <person name="Jason Tsai I."/>
            <person name="Chuma I."/>
            <person name="Tosa Y."/>
            <person name="Chen Y.H."/>
            <person name="Li J.Y."/>
            <person name="Li M.Y."/>
            <person name="Jade Lu M.Y."/>
            <person name="Nakayashiki H."/>
            <person name="Li W.H."/>
        </authorList>
    </citation>
    <scope>NUCLEOTIDE SEQUENCE</scope>
    <source>
        <strain evidence="3">NI907</strain>
    </source>
</reference>
<protein>
    <recommendedName>
        <fullName evidence="4">Coenzyme Q-binding protein COQ10 START domain-containing protein</fullName>
    </recommendedName>
</protein>
<sequence length="207" mass="22535">MPRLCSLLAWMVTLTSATSTDWTTIRCPPPGSGINTLPTPTYGDEPGVFIVCTETHINAPASAIYNALLDFQAYSTWSSFVIDIDPATPLEDVQLGLTMRFTTQGIVPGVNTTSIEIVTAMEDRWGDGYMLAAWRSDDEMGGTVLRAEHPTLMLDGGDGTVIAISWEIYYAGPGIPALLPLKENIQNMFEQQGLDLKAYVEGKVERA</sequence>
<dbReference type="Proteomes" id="UP000515153">
    <property type="component" value="Unplaced"/>
</dbReference>
<dbReference type="Gene3D" id="3.30.530.20">
    <property type="match status" value="1"/>
</dbReference>
<feature type="chain" id="PRO_5027747650" description="Coenzyme Q-binding protein COQ10 START domain-containing protein" evidence="1">
    <location>
        <begin position="18"/>
        <end position="207"/>
    </location>
</feature>
<evidence type="ECO:0000313" key="2">
    <source>
        <dbReference type="Proteomes" id="UP000515153"/>
    </source>
</evidence>
<dbReference type="RefSeq" id="XP_030987670.1">
    <property type="nucleotide sequence ID" value="XM_031120147.1"/>
</dbReference>
<accession>A0A6P8BKC7</accession>
<dbReference type="InterPro" id="IPR023393">
    <property type="entry name" value="START-like_dom_sf"/>
</dbReference>
<dbReference type="GeneID" id="41955061"/>
<feature type="signal peptide" evidence="1">
    <location>
        <begin position="1"/>
        <end position="17"/>
    </location>
</feature>
<evidence type="ECO:0000256" key="1">
    <source>
        <dbReference type="SAM" id="SignalP"/>
    </source>
</evidence>